<feature type="chain" id="PRO_5046838685" evidence="2">
    <location>
        <begin position="24"/>
        <end position="85"/>
    </location>
</feature>
<keyword evidence="4" id="KW-1185">Reference proteome</keyword>
<proteinExistence type="predicted"/>
<feature type="region of interest" description="Disordered" evidence="1">
    <location>
        <begin position="51"/>
        <end position="85"/>
    </location>
</feature>
<reference evidence="3 4" key="1">
    <citation type="submission" date="2018-09" db="EMBL/GenBank/DDBJ databases">
        <title>The draft genome of Acinetobacter sp. strains.</title>
        <authorList>
            <person name="Qin J."/>
            <person name="Feng Y."/>
            <person name="Zong Z."/>
        </authorList>
    </citation>
    <scope>NUCLEOTIDE SEQUENCE [LARGE SCALE GENOMIC DNA]</scope>
    <source>
        <strain evidence="3 4">WCHAc060005</strain>
    </source>
</reference>
<dbReference type="Proteomes" id="UP000280271">
    <property type="component" value="Unassembled WGS sequence"/>
</dbReference>
<organism evidence="3 4">
    <name type="scientific">Acinetobacter chengduensis</name>
    <dbReference type="NCBI Taxonomy" id="2420890"/>
    <lineage>
        <taxon>Bacteria</taxon>
        <taxon>Pseudomonadati</taxon>
        <taxon>Pseudomonadota</taxon>
        <taxon>Gammaproteobacteria</taxon>
        <taxon>Moraxellales</taxon>
        <taxon>Moraxellaceae</taxon>
        <taxon>Acinetobacter</taxon>
    </lineage>
</organism>
<name>A0ABX9TXY9_9GAMM</name>
<feature type="compositionally biased region" description="Basic and acidic residues" evidence="1">
    <location>
        <begin position="57"/>
        <end position="78"/>
    </location>
</feature>
<evidence type="ECO:0000313" key="3">
    <source>
        <dbReference type="EMBL" id="RLL22728.1"/>
    </source>
</evidence>
<evidence type="ECO:0000313" key="4">
    <source>
        <dbReference type="Proteomes" id="UP000280271"/>
    </source>
</evidence>
<evidence type="ECO:0000256" key="2">
    <source>
        <dbReference type="SAM" id="SignalP"/>
    </source>
</evidence>
<dbReference type="EMBL" id="RCHC01000005">
    <property type="protein sequence ID" value="RLL22728.1"/>
    <property type="molecule type" value="Genomic_DNA"/>
</dbReference>
<accession>A0ABX9TXY9</accession>
<sequence>MQLKRCKKSFAILCLMLASSSYAADVPSDIHAMTTSQITLVTHPIPMTGAVLSSVGHSDDPDIKEVREEESPLRDSKPLRTARPK</sequence>
<protein>
    <submittedName>
        <fullName evidence="3">Uncharacterized protein</fullName>
    </submittedName>
</protein>
<dbReference type="RefSeq" id="WP_120374366.1">
    <property type="nucleotide sequence ID" value="NZ_RCHC01000005.1"/>
</dbReference>
<feature type="signal peptide" evidence="2">
    <location>
        <begin position="1"/>
        <end position="23"/>
    </location>
</feature>
<evidence type="ECO:0000256" key="1">
    <source>
        <dbReference type="SAM" id="MobiDB-lite"/>
    </source>
</evidence>
<gene>
    <name evidence="3" type="ORF">D9K81_05860</name>
</gene>
<keyword evidence="2" id="KW-0732">Signal</keyword>
<comment type="caution">
    <text evidence="3">The sequence shown here is derived from an EMBL/GenBank/DDBJ whole genome shotgun (WGS) entry which is preliminary data.</text>
</comment>